<accession>A0ABR7Q457</accession>
<protein>
    <recommendedName>
        <fullName evidence="3">N-acetyltransferase domain-containing protein</fullName>
    </recommendedName>
</protein>
<keyword evidence="2" id="KW-1185">Reference proteome</keyword>
<evidence type="ECO:0000313" key="2">
    <source>
        <dbReference type="Proteomes" id="UP000619238"/>
    </source>
</evidence>
<name>A0ABR7Q457_9FLAO</name>
<proteinExistence type="predicted"/>
<reference evidence="1 2" key="1">
    <citation type="submission" date="2020-07" db="EMBL/GenBank/DDBJ databases">
        <title>Description of Kordia aestuariivivens sp. nov., isolated from a tidal flat.</title>
        <authorList>
            <person name="Park S."/>
            <person name="Yoon J.-H."/>
        </authorList>
    </citation>
    <scope>NUCLEOTIDE SEQUENCE [LARGE SCALE GENOMIC DNA]</scope>
    <source>
        <strain evidence="1 2">YSTF-M3</strain>
    </source>
</reference>
<organism evidence="1 2">
    <name type="scientific">Kordia aestuariivivens</name>
    <dbReference type="NCBI Taxonomy" id="2759037"/>
    <lineage>
        <taxon>Bacteria</taxon>
        <taxon>Pseudomonadati</taxon>
        <taxon>Bacteroidota</taxon>
        <taxon>Flavobacteriia</taxon>
        <taxon>Flavobacteriales</taxon>
        <taxon>Flavobacteriaceae</taxon>
        <taxon>Kordia</taxon>
    </lineage>
</organism>
<dbReference type="EMBL" id="JACGWS010000001">
    <property type="protein sequence ID" value="MBC8753354.1"/>
    <property type="molecule type" value="Genomic_DNA"/>
</dbReference>
<evidence type="ECO:0008006" key="3">
    <source>
        <dbReference type="Google" id="ProtNLM"/>
    </source>
</evidence>
<dbReference type="RefSeq" id="WP_187560391.1">
    <property type="nucleotide sequence ID" value="NZ_JACGWS010000001.1"/>
</dbReference>
<gene>
    <name evidence="1" type="ORF">H2O64_01645</name>
</gene>
<evidence type="ECO:0000313" key="1">
    <source>
        <dbReference type="EMBL" id="MBC8753354.1"/>
    </source>
</evidence>
<sequence>MENNKLQFSKAELLHYKKLISNRFIENPRMSLVFNKEKKSFKKNVFNLVSYCFHVALRANGVYVSKNKKTIVLFYENKKLKKTFSDYCRYFKVLKGVPVANIKSILNNEKEIKKHQLKLDNYIYVWFIAQEEGYGKLDGLNEINQMLFKLSNTTKLPIIFETSDIRLIRFYKHVGFDVYKKLKSGSETIYFFADKKTLETYNM</sequence>
<comment type="caution">
    <text evidence="1">The sequence shown here is derived from an EMBL/GenBank/DDBJ whole genome shotgun (WGS) entry which is preliminary data.</text>
</comment>
<dbReference type="Proteomes" id="UP000619238">
    <property type="component" value="Unassembled WGS sequence"/>
</dbReference>